<dbReference type="Proteomes" id="UP000482578">
    <property type="component" value="Unassembled WGS sequence"/>
</dbReference>
<dbReference type="GO" id="GO:0005829">
    <property type="term" value="C:cytosol"/>
    <property type="evidence" value="ECO:0007669"/>
    <property type="project" value="TreeGrafter"/>
</dbReference>
<evidence type="ECO:0000256" key="1">
    <source>
        <dbReference type="ARBA" id="ARBA00022741"/>
    </source>
</evidence>
<evidence type="ECO:0000259" key="10">
    <source>
        <dbReference type="PROSITE" id="PS51195"/>
    </source>
</evidence>
<dbReference type="Gene3D" id="3.30.70.330">
    <property type="match status" value="1"/>
</dbReference>
<comment type="similarity">
    <text evidence="5 7">Belongs to the DEAD box helicase family.</text>
</comment>
<organism evidence="11 12">
    <name type="scientific">Crenobacter caeni</name>
    <dbReference type="NCBI Taxonomy" id="2705474"/>
    <lineage>
        <taxon>Bacteria</taxon>
        <taxon>Pseudomonadati</taxon>
        <taxon>Pseudomonadota</taxon>
        <taxon>Betaproteobacteria</taxon>
        <taxon>Neisseriales</taxon>
        <taxon>Neisseriaceae</taxon>
        <taxon>Crenobacter</taxon>
    </lineage>
</organism>
<dbReference type="InterPro" id="IPR050079">
    <property type="entry name" value="DEAD_box_RNA_helicase"/>
</dbReference>
<dbReference type="Gene3D" id="3.40.50.300">
    <property type="entry name" value="P-loop containing nucleotide triphosphate hydrolases"/>
    <property type="match status" value="2"/>
</dbReference>
<dbReference type="GO" id="GO:0003724">
    <property type="term" value="F:RNA helicase activity"/>
    <property type="evidence" value="ECO:0007669"/>
    <property type="project" value="UniProtKB-EC"/>
</dbReference>
<evidence type="ECO:0000256" key="3">
    <source>
        <dbReference type="ARBA" id="ARBA00022806"/>
    </source>
</evidence>
<gene>
    <name evidence="11" type="primary">dbpA</name>
    <name evidence="11" type="ORF">GZH52_05605</name>
</gene>
<dbReference type="PROSITE" id="PS51194">
    <property type="entry name" value="HELICASE_CTER"/>
    <property type="match status" value="1"/>
</dbReference>
<dbReference type="InterPro" id="IPR012677">
    <property type="entry name" value="Nucleotide-bd_a/b_plait_sf"/>
</dbReference>
<feature type="domain" description="Helicase ATP-binding" evidence="8">
    <location>
        <begin position="36"/>
        <end position="207"/>
    </location>
</feature>
<dbReference type="Pfam" id="PF00271">
    <property type="entry name" value="Helicase_C"/>
    <property type="match status" value="1"/>
</dbReference>
<feature type="short sequence motif" description="Q motif" evidence="6">
    <location>
        <begin position="5"/>
        <end position="33"/>
    </location>
</feature>
<dbReference type="SUPFAM" id="SSF52540">
    <property type="entry name" value="P-loop containing nucleoside triphosphate hydrolases"/>
    <property type="match status" value="2"/>
</dbReference>
<evidence type="ECO:0000259" key="8">
    <source>
        <dbReference type="PROSITE" id="PS51192"/>
    </source>
</evidence>
<dbReference type="InterPro" id="IPR000629">
    <property type="entry name" value="RNA-helicase_DEAD-box_CS"/>
</dbReference>
<reference evidence="11 12" key="1">
    <citation type="submission" date="2020-02" db="EMBL/GenBank/DDBJ databases">
        <authorList>
            <person name="Yang Z."/>
        </authorList>
    </citation>
    <scope>NUCLEOTIDE SEQUENCE [LARGE SCALE GENOMIC DNA]</scope>
    <source>
        <strain evidence="11 12">HX-7-9</strain>
    </source>
</reference>
<dbReference type="PROSITE" id="PS00039">
    <property type="entry name" value="DEAD_ATP_HELICASE"/>
    <property type="match status" value="1"/>
</dbReference>
<dbReference type="InterPro" id="IPR001650">
    <property type="entry name" value="Helicase_C-like"/>
</dbReference>
<name>A0A6B2KPW3_9NEIS</name>
<sequence length="459" mass="49277">MVNTKDFSALALPAPLLANLPSLGYTEMTPIQAAALPVALAGRDLIAQAATGSGKTAAFGLPLLSRINPRWFAVQALVLCPTRELAEQVAREIRRLARAVENIKVVTLTGGTRMGPQIGSLEHGAHIVVGTPGRLHDHLWRRTLDLSTVSTLVLDEADRMVDMGFYEEITGIVDACGKRRQTLMFSATYPEDIQRLAKRFMREPERVSVDAKPDAAKIEQRFYKVDPAGRIDALVRLIGHFRPASTLVFCNTREAVKASVRALEAQGIGALALYGDLEQRDRDETLLKFAAGCAPVLVATDVAARGLDIRALDCVINAELAPKADVHVHRIGRTGRAGETGLALSLVAPTDTARLARIEEVQGARARWDELAKLTVQPAGAKPAPVLLCINAGKRDKLRPGDILGALTGEGGLPGTAIGKIQLSDTASYVAIAPDYAKQALAWLDGGRIKTRSVKARIL</sequence>
<evidence type="ECO:0000256" key="7">
    <source>
        <dbReference type="RuleBase" id="RU000492"/>
    </source>
</evidence>
<evidence type="ECO:0000313" key="11">
    <source>
        <dbReference type="EMBL" id="NDV12272.1"/>
    </source>
</evidence>
<dbReference type="SMART" id="SM00490">
    <property type="entry name" value="HELICc"/>
    <property type="match status" value="1"/>
</dbReference>
<keyword evidence="3 7" id="KW-0347">Helicase</keyword>
<dbReference type="PANTHER" id="PTHR47959">
    <property type="entry name" value="ATP-DEPENDENT RNA HELICASE RHLE-RELATED"/>
    <property type="match status" value="1"/>
</dbReference>
<dbReference type="CDD" id="cd00268">
    <property type="entry name" value="DEADc"/>
    <property type="match status" value="1"/>
</dbReference>
<proteinExistence type="inferred from homology"/>
<dbReference type="CDD" id="cd18787">
    <property type="entry name" value="SF2_C_DEAD"/>
    <property type="match status" value="1"/>
</dbReference>
<dbReference type="EMBL" id="JAAGAA010000004">
    <property type="protein sequence ID" value="NDV12272.1"/>
    <property type="molecule type" value="Genomic_DNA"/>
</dbReference>
<dbReference type="Pfam" id="PF00270">
    <property type="entry name" value="DEAD"/>
    <property type="match status" value="1"/>
</dbReference>
<dbReference type="InterPro" id="IPR027417">
    <property type="entry name" value="P-loop_NTPase"/>
</dbReference>
<comment type="caution">
    <text evidence="11">The sequence shown here is derived from an EMBL/GenBank/DDBJ whole genome shotgun (WGS) entry which is preliminary data.</text>
</comment>
<dbReference type="SMART" id="SM00487">
    <property type="entry name" value="DEXDc"/>
    <property type="match status" value="1"/>
</dbReference>
<feature type="domain" description="DEAD-box RNA helicase Q" evidence="10">
    <location>
        <begin position="5"/>
        <end position="33"/>
    </location>
</feature>
<dbReference type="PROSITE" id="PS51195">
    <property type="entry name" value="Q_MOTIF"/>
    <property type="match status" value="1"/>
</dbReference>
<keyword evidence="2 7" id="KW-0378">Hydrolase</keyword>
<evidence type="ECO:0000256" key="4">
    <source>
        <dbReference type="ARBA" id="ARBA00022840"/>
    </source>
</evidence>
<dbReference type="EC" id="3.6.4.13" evidence="11"/>
<keyword evidence="4 7" id="KW-0067">ATP-binding</keyword>
<dbReference type="NCBIfam" id="NF008744">
    <property type="entry name" value="PRK11776.1"/>
    <property type="match status" value="1"/>
</dbReference>
<accession>A0A6B2KPW3</accession>
<dbReference type="InterPro" id="IPR005580">
    <property type="entry name" value="DbpA/CsdA_RNA-bd_dom"/>
</dbReference>
<dbReference type="PANTHER" id="PTHR47959:SF1">
    <property type="entry name" value="ATP-DEPENDENT RNA HELICASE DBPA"/>
    <property type="match status" value="1"/>
</dbReference>
<dbReference type="GO" id="GO:0003676">
    <property type="term" value="F:nucleic acid binding"/>
    <property type="evidence" value="ECO:0007669"/>
    <property type="project" value="InterPro"/>
</dbReference>
<protein>
    <submittedName>
        <fullName evidence="11">ATP-dependent RNA helicase DbpA</fullName>
        <ecNumber evidence="11">3.6.4.13</ecNumber>
    </submittedName>
</protein>
<evidence type="ECO:0000256" key="5">
    <source>
        <dbReference type="ARBA" id="ARBA00038437"/>
    </source>
</evidence>
<evidence type="ECO:0000259" key="9">
    <source>
        <dbReference type="PROSITE" id="PS51194"/>
    </source>
</evidence>
<keyword evidence="1 7" id="KW-0547">Nucleotide-binding</keyword>
<dbReference type="GO" id="GO:0005524">
    <property type="term" value="F:ATP binding"/>
    <property type="evidence" value="ECO:0007669"/>
    <property type="project" value="UniProtKB-KW"/>
</dbReference>
<dbReference type="PROSITE" id="PS51192">
    <property type="entry name" value="HELICASE_ATP_BIND_1"/>
    <property type="match status" value="1"/>
</dbReference>
<dbReference type="InterPro" id="IPR014001">
    <property type="entry name" value="Helicase_ATP-bd"/>
</dbReference>
<dbReference type="InterPro" id="IPR044742">
    <property type="entry name" value="DEAD/DEAH_RhlB"/>
</dbReference>
<dbReference type="InterPro" id="IPR014014">
    <property type="entry name" value="RNA_helicase_DEAD_Q_motif"/>
</dbReference>
<dbReference type="AlphaFoldDB" id="A0A6B2KPW3"/>
<keyword evidence="12" id="KW-1185">Reference proteome</keyword>
<dbReference type="InterPro" id="IPR011545">
    <property type="entry name" value="DEAD/DEAH_box_helicase_dom"/>
</dbReference>
<feature type="domain" description="Helicase C-terminal" evidence="9">
    <location>
        <begin position="230"/>
        <end position="380"/>
    </location>
</feature>
<evidence type="ECO:0000256" key="2">
    <source>
        <dbReference type="ARBA" id="ARBA00022801"/>
    </source>
</evidence>
<dbReference type="GO" id="GO:0016787">
    <property type="term" value="F:hydrolase activity"/>
    <property type="evidence" value="ECO:0007669"/>
    <property type="project" value="UniProtKB-KW"/>
</dbReference>
<dbReference type="Pfam" id="PF03880">
    <property type="entry name" value="DbpA"/>
    <property type="match status" value="1"/>
</dbReference>
<evidence type="ECO:0000256" key="6">
    <source>
        <dbReference type="PROSITE-ProRule" id="PRU00552"/>
    </source>
</evidence>
<evidence type="ECO:0000313" key="12">
    <source>
        <dbReference type="Proteomes" id="UP000482578"/>
    </source>
</evidence>